<proteinExistence type="predicted"/>
<comment type="subcellular location">
    <subcellularLocation>
        <location evidence="1">Nucleus</location>
    </subcellularLocation>
</comment>
<dbReference type="PANTHER" id="PTHR11467">
    <property type="entry name" value="HISTONE H1"/>
    <property type="match status" value="1"/>
</dbReference>
<evidence type="ECO:0000259" key="5">
    <source>
        <dbReference type="PROSITE" id="PS51504"/>
    </source>
</evidence>
<dbReference type="InterPro" id="IPR036388">
    <property type="entry name" value="WH-like_DNA-bd_sf"/>
</dbReference>
<gene>
    <name evidence="6" type="ORF">AABB24_006661</name>
</gene>
<comment type="caution">
    <text evidence="6">The sequence shown here is derived from an EMBL/GenBank/DDBJ whole genome shotgun (WGS) entry which is preliminary data.</text>
</comment>
<dbReference type="GO" id="GO:0005634">
    <property type="term" value="C:nucleus"/>
    <property type="evidence" value="ECO:0007669"/>
    <property type="project" value="UniProtKB-SubCell"/>
</dbReference>
<keyword evidence="2" id="KW-0238">DNA-binding</keyword>
<dbReference type="SMART" id="SM00384">
    <property type="entry name" value="AT_hook"/>
    <property type="match status" value="8"/>
</dbReference>
<dbReference type="InterPro" id="IPR017956">
    <property type="entry name" value="AT_hook_DNA-bd_motif"/>
</dbReference>
<dbReference type="AlphaFoldDB" id="A0ABD2V559"/>
<reference evidence="6 7" key="1">
    <citation type="submission" date="2024-05" db="EMBL/GenBank/DDBJ databases">
        <title>De novo assembly of an allotetraploid wild potato.</title>
        <authorList>
            <person name="Hosaka A.J."/>
        </authorList>
    </citation>
    <scope>NUCLEOTIDE SEQUENCE [LARGE SCALE GENOMIC DNA]</scope>
    <source>
        <tissue evidence="6">Young leaves</tissue>
    </source>
</reference>
<dbReference type="GO" id="GO:0003677">
    <property type="term" value="F:DNA binding"/>
    <property type="evidence" value="ECO:0007669"/>
    <property type="project" value="UniProtKB-KW"/>
</dbReference>
<name>A0ABD2V559_9SOLN</name>
<dbReference type="CDD" id="cd00073">
    <property type="entry name" value="H15"/>
    <property type="match status" value="1"/>
</dbReference>
<feature type="compositionally biased region" description="Basic residues" evidence="4">
    <location>
        <begin position="138"/>
        <end position="147"/>
    </location>
</feature>
<sequence>MDPSMDLPMDIEQPTFNPPQLINHDLPPPPPPPPPPQDPTLAPDFSSPQPDYAELITGAITALNEKEGSSRVAIAKYIDRVHSNLPPNHSALLTHHLKRLKNSGYLAMVKHSYLLAAPGSAPPPPAVDSNGGDVNPLTKRKPGRPPKSKPEAQPQAQYQDPFQGAQIQAQQQHQAQFQPQFQTQPQFVPQTQFQQFQADPLLQNQFHFQSQQQPQGFTAPHEAQNYTNLGAESVFVSLGLADGPVGVQNPGGSVPLPAGTPVPALEGSNTKRRAGRPRKDGSTVVKSLETKSPEQSGTKRRPGRPAKTGTVNAAPGSAVASSKPRGRPKKGSTPGRRGRPRKNVAANVGANAANIPAGNPNIPVGGDPTAQTSTPKRRGRPAKSNNQGGPAAASVGVTDVPIAAAFDSEGFPNTVGGVTNGATPLGKRRGRPPKSYSSPAVASTVKRARKLSGRPLGRPKKNVTSPAVSDPKLVVAYEDLKGKLENMQSRIREAANALRPCLNAETPATALAAFQELEELAGSAGVDPMHQN</sequence>
<dbReference type="SMART" id="SM00526">
    <property type="entry name" value="H15"/>
    <property type="match status" value="1"/>
</dbReference>
<dbReference type="Pfam" id="PF00538">
    <property type="entry name" value="Linker_histone"/>
    <property type="match status" value="1"/>
</dbReference>
<dbReference type="PRINTS" id="PR00929">
    <property type="entry name" value="ATHOOK"/>
</dbReference>
<evidence type="ECO:0000256" key="3">
    <source>
        <dbReference type="ARBA" id="ARBA00023242"/>
    </source>
</evidence>
<dbReference type="Proteomes" id="UP001627284">
    <property type="component" value="Unassembled WGS sequence"/>
</dbReference>
<feature type="region of interest" description="Disordered" evidence="4">
    <location>
        <begin position="120"/>
        <end position="180"/>
    </location>
</feature>
<feature type="region of interest" description="Disordered" evidence="4">
    <location>
        <begin position="1"/>
        <end position="51"/>
    </location>
</feature>
<evidence type="ECO:0000313" key="7">
    <source>
        <dbReference type="Proteomes" id="UP001627284"/>
    </source>
</evidence>
<dbReference type="Gene3D" id="1.10.10.10">
    <property type="entry name" value="Winged helix-like DNA-binding domain superfamily/Winged helix DNA-binding domain"/>
    <property type="match status" value="1"/>
</dbReference>
<feature type="region of interest" description="Disordered" evidence="4">
    <location>
        <begin position="249"/>
        <end position="394"/>
    </location>
</feature>
<evidence type="ECO:0000256" key="2">
    <source>
        <dbReference type="ARBA" id="ARBA00023125"/>
    </source>
</evidence>
<dbReference type="InterPro" id="IPR036390">
    <property type="entry name" value="WH_DNA-bd_sf"/>
</dbReference>
<feature type="region of interest" description="Disordered" evidence="4">
    <location>
        <begin position="407"/>
        <end position="467"/>
    </location>
</feature>
<feature type="compositionally biased region" description="Low complexity" evidence="4">
    <location>
        <begin position="159"/>
        <end position="180"/>
    </location>
</feature>
<keyword evidence="7" id="KW-1185">Reference proteome</keyword>
<protein>
    <recommendedName>
        <fullName evidence="5">H15 domain-containing protein</fullName>
    </recommendedName>
</protein>
<evidence type="ECO:0000313" key="6">
    <source>
        <dbReference type="EMBL" id="KAL3375282.1"/>
    </source>
</evidence>
<keyword evidence="3" id="KW-0539">Nucleus</keyword>
<feature type="compositionally biased region" description="Pro residues" evidence="4">
    <location>
        <begin position="26"/>
        <end position="38"/>
    </location>
</feature>
<dbReference type="SUPFAM" id="SSF46785">
    <property type="entry name" value="Winged helix' DNA-binding domain"/>
    <property type="match status" value="1"/>
</dbReference>
<dbReference type="PANTHER" id="PTHR11467:SF29">
    <property type="entry name" value="OS03G0711600 PROTEIN"/>
    <property type="match status" value="1"/>
</dbReference>
<evidence type="ECO:0000256" key="1">
    <source>
        <dbReference type="ARBA" id="ARBA00004123"/>
    </source>
</evidence>
<dbReference type="InterPro" id="IPR005818">
    <property type="entry name" value="Histone_H1/H5_H15"/>
</dbReference>
<dbReference type="EMBL" id="JBJKTR010000003">
    <property type="protein sequence ID" value="KAL3375282.1"/>
    <property type="molecule type" value="Genomic_DNA"/>
</dbReference>
<evidence type="ECO:0000256" key="4">
    <source>
        <dbReference type="SAM" id="MobiDB-lite"/>
    </source>
</evidence>
<feature type="compositionally biased region" description="Basic residues" evidence="4">
    <location>
        <begin position="324"/>
        <end position="342"/>
    </location>
</feature>
<feature type="compositionally biased region" description="Basic residues" evidence="4">
    <location>
        <begin position="446"/>
        <end position="461"/>
    </location>
</feature>
<feature type="domain" description="H15" evidence="5">
    <location>
        <begin position="48"/>
        <end position="117"/>
    </location>
</feature>
<organism evidence="6 7">
    <name type="scientific">Solanum stoloniferum</name>
    <dbReference type="NCBI Taxonomy" id="62892"/>
    <lineage>
        <taxon>Eukaryota</taxon>
        <taxon>Viridiplantae</taxon>
        <taxon>Streptophyta</taxon>
        <taxon>Embryophyta</taxon>
        <taxon>Tracheophyta</taxon>
        <taxon>Spermatophyta</taxon>
        <taxon>Magnoliopsida</taxon>
        <taxon>eudicotyledons</taxon>
        <taxon>Gunneridae</taxon>
        <taxon>Pentapetalae</taxon>
        <taxon>asterids</taxon>
        <taxon>lamiids</taxon>
        <taxon>Solanales</taxon>
        <taxon>Solanaceae</taxon>
        <taxon>Solanoideae</taxon>
        <taxon>Solaneae</taxon>
        <taxon>Solanum</taxon>
    </lineage>
</organism>
<feature type="compositionally biased region" description="Low complexity" evidence="4">
    <location>
        <begin position="343"/>
        <end position="366"/>
    </location>
</feature>
<dbReference type="PROSITE" id="PS51504">
    <property type="entry name" value="H15"/>
    <property type="match status" value="1"/>
</dbReference>
<accession>A0ABD2V559</accession>